<reference evidence="8" key="2">
    <citation type="journal article" date="2019" name="Mol. Plant Microbe Interact.">
        <title>Genome sequence resources for four phytopathogenic fungi from the Colletotrichum orbiculare species complex.</title>
        <authorList>
            <person name="Gan P."/>
            <person name="Tsushima A."/>
            <person name="Narusaka M."/>
            <person name="Narusaka Y."/>
            <person name="Takano Y."/>
            <person name="Kubo Y."/>
            <person name="Shirasu K."/>
        </authorList>
    </citation>
    <scope>GENOME REANNOTATION</scope>
    <source>
        <strain evidence="8">104-T / ATCC 96160 / CBS 514.97 / LARS 414 / MAFF 240422</strain>
    </source>
</reference>
<evidence type="ECO:0000313" key="8">
    <source>
        <dbReference type="Proteomes" id="UP000014480"/>
    </source>
</evidence>
<feature type="transmembrane region" description="Helical" evidence="5">
    <location>
        <begin position="224"/>
        <end position="244"/>
    </location>
</feature>
<comment type="subcellular location">
    <subcellularLocation>
        <location evidence="1">Membrane</location>
        <topology evidence="1">Multi-pass membrane protein</topology>
    </subcellularLocation>
</comment>
<keyword evidence="2 5" id="KW-0812">Transmembrane</keyword>
<feature type="transmembrane region" description="Helical" evidence="5">
    <location>
        <begin position="400"/>
        <end position="420"/>
    </location>
</feature>
<dbReference type="InterPro" id="IPR036259">
    <property type="entry name" value="MFS_trans_sf"/>
</dbReference>
<evidence type="ECO:0000256" key="1">
    <source>
        <dbReference type="ARBA" id="ARBA00004141"/>
    </source>
</evidence>
<dbReference type="PANTHER" id="PTHR23502:SF181">
    <property type="entry name" value="MAJOR FACILITATOR SUPERFAMILY (MFS) PROFILE DOMAIN-CONTAINING PROTEIN"/>
    <property type="match status" value="1"/>
</dbReference>
<dbReference type="GO" id="GO:0005886">
    <property type="term" value="C:plasma membrane"/>
    <property type="evidence" value="ECO:0007669"/>
    <property type="project" value="TreeGrafter"/>
</dbReference>
<feature type="transmembrane region" description="Helical" evidence="5">
    <location>
        <begin position="195"/>
        <end position="218"/>
    </location>
</feature>
<accession>A0A484FZ97</accession>
<keyword evidence="8" id="KW-1185">Reference proteome</keyword>
<comment type="caution">
    <text evidence="7">The sequence shown here is derived from an EMBL/GenBank/DDBJ whole genome shotgun (WGS) entry which is preliminary data.</text>
</comment>
<keyword evidence="4 5" id="KW-0472">Membrane</keyword>
<feature type="transmembrane region" description="Helical" evidence="5">
    <location>
        <begin position="463"/>
        <end position="482"/>
    </location>
</feature>
<dbReference type="AlphaFoldDB" id="A0A484FZ97"/>
<dbReference type="Proteomes" id="UP000014480">
    <property type="component" value="Unassembled WGS sequence"/>
</dbReference>
<dbReference type="PANTHER" id="PTHR23502">
    <property type="entry name" value="MAJOR FACILITATOR SUPERFAMILY"/>
    <property type="match status" value="1"/>
</dbReference>
<evidence type="ECO:0000256" key="2">
    <source>
        <dbReference type="ARBA" id="ARBA00022692"/>
    </source>
</evidence>
<keyword evidence="3 5" id="KW-1133">Transmembrane helix</keyword>
<dbReference type="STRING" id="1213857.A0A484FZ97"/>
<feature type="transmembrane region" description="Helical" evidence="5">
    <location>
        <begin position="312"/>
        <end position="334"/>
    </location>
</feature>
<evidence type="ECO:0000256" key="5">
    <source>
        <dbReference type="SAM" id="Phobius"/>
    </source>
</evidence>
<feature type="transmembrane region" description="Helical" evidence="5">
    <location>
        <begin position="166"/>
        <end position="188"/>
    </location>
</feature>
<feature type="transmembrane region" description="Helical" evidence="5">
    <location>
        <begin position="136"/>
        <end position="160"/>
    </location>
</feature>
<dbReference type="SUPFAM" id="SSF103473">
    <property type="entry name" value="MFS general substrate transporter"/>
    <property type="match status" value="1"/>
</dbReference>
<dbReference type="GO" id="GO:0022857">
    <property type="term" value="F:transmembrane transporter activity"/>
    <property type="evidence" value="ECO:0007669"/>
    <property type="project" value="InterPro"/>
</dbReference>
<reference evidence="8" key="1">
    <citation type="journal article" date="2013" name="New Phytol.">
        <title>Comparative genomic and transcriptomic analyses reveal the hemibiotrophic stage shift of Colletotrichum fungi.</title>
        <authorList>
            <person name="Gan P."/>
            <person name="Ikeda K."/>
            <person name="Irieda H."/>
            <person name="Narusaka M."/>
            <person name="O'Connell R.J."/>
            <person name="Narusaka Y."/>
            <person name="Takano Y."/>
            <person name="Kubo Y."/>
            <person name="Shirasu K."/>
        </authorList>
    </citation>
    <scope>NUCLEOTIDE SEQUENCE [LARGE SCALE GENOMIC DNA]</scope>
    <source>
        <strain evidence="8">104-T / ATCC 96160 / CBS 514.97 / LARS 414 / MAFF 240422</strain>
    </source>
</reference>
<dbReference type="Gene3D" id="1.20.1250.20">
    <property type="entry name" value="MFS general substrate transporter like domains"/>
    <property type="match status" value="1"/>
</dbReference>
<feature type="domain" description="Major facilitator superfamily (MFS) profile" evidence="6">
    <location>
        <begin position="67"/>
        <end position="519"/>
    </location>
</feature>
<protein>
    <submittedName>
        <fullName evidence="7">MFS-type transporter</fullName>
    </submittedName>
</protein>
<gene>
    <name evidence="7" type="ORF">Cob_v004302</name>
</gene>
<sequence length="529" mass="57364">MSGWKYAFSLSKDEVAGALPPGTAKLIYEDESAGGSRRSSVSLIRYPQPSDDPADPLNWSASRKFALLLTVGLYSFAGNFLSASIAPALQLWFQTFPTEVRPFSDFSYFIAISTLFLGASNIWWVPLSNILGRRPVLLAATLIMTVCTVWCAVATTYNSFLVARVFQAIGAGASETVAPALIGEVYFVDERGRAMAIYTVFLAGGPLLGGIAGGYIGFQLGWAYIFWIGTAIAGACFLGVLFFVPETLYDRVLQPSDPAVMSVIDEKGMHSHIEDARSNATSHRPFTFRRAMGFAAPRGGVLRNFVAPWRTLGLPGTWVVMFHYAGLVGGIVTISTVGPQFVGALPYLWGANVGLINVGGVVGTIFGALYTYIFSDARLKKKTKTQVGGLAEPENRLPTMFPALVVATGGFFVFGFSAQYPSQNGWVGLCFGYAMVAFGLMQVPSIGFNYLIDSYGRLAGDCFVIVTIMRAIIAFAWSFFVSHWVEEKGAAEPFGVFGMLMGIFSLFTVPLWLYGKRARIATRNLVENT</sequence>
<name>A0A484FZ97_COLOR</name>
<feature type="transmembrane region" description="Helical" evidence="5">
    <location>
        <begin position="354"/>
        <end position="374"/>
    </location>
</feature>
<dbReference type="PROSITE" id="PS50850">
    <property type="entry name" value="MFS"/>
    <property type="match status" value="1"/>
</dbReference>
<evidence type="ECO:0000256" key="3">
    <source>
        <dbReference type="ARBA" id="ARBA00022989"/>
    </source>
</evidence>
<feature type="transmembrane region" description="Helical" evidence="5">
    <location>
        <begin position="65"/>
        <end position="86"/>
    </location>
</feature>
<evidence type="ECO:0000259" key="6">
    <source>
        <dbReference type="PROSITE" id="PS50850"/>
    </source>
</evidence>
<proteinExistence type="predicted"/>
<evidence type="ECO:0000256" key="4">
    <source>
        <dbReference type="ARBA" id="ARBA00023136"/>
    </source>
</evidence>
<dbReference type="InterPro" id="IPR011701">
    <property type="entry name" value="MFS"/>
</dbReference>
<evidence type="ECO:0000313" key="7">
    <source>
        <dbReference type="EMBL" id="TDZ22854.1"/>
    </source>
</evidence>
<feature type="transmembrane region" description="Helical" evidence="5">
    <location>
        <begin position="426"/>
        <end position="451"/>
    </location>
</feature>
<dbReference type="EMBL" id="AMCV02000009">
    <property type="protein sequence ID" value="TDZ22854.1"/>
    <property type="molecule type" value="Genomic_DNA"/>
</dbReference>
<dbReference type="Pfam" id="PF07690">
    <property type="entry name" value="MFS_1"/>
    <property type="match status" value="1"/>
</dbReference>
<feature type="transmembrane region" description="Helical" evidence="5">
    <location>
        <begin position="106"/>
        <end position="124"/>
    </location>
</feature>
<dbReference type="OrthoDB" id="2533084at2759"/>
<organism evidence="7 8">
    <name type="scientific">Colletotrichum orbiculare (strain 104-T / ATCC 96160 / CBS 514.97 / LARS 414 / MAFF 240422)</name>
    <name type="common">Cucumber anthracnose fungus</name>
    <name type="synonym">Colletotrichum lagenarium</name>
    <dbReference type="NCBI Taxonomy" id="1213857"/>
    <lineage>
        <taxon>Eukaryota</taxon>
        <taxon>Fungi</taxon>
        <taxon>Dikarya</taxon>
        <taxon>Ascomycota</taxon>
        <taxon>Pezizomycotina</taxon>
        <taxon>Sordariomycetes</taxon>
        <taxon>Hypocreomycetidae</taxon>
        <taxon>Glomerellales</taxon>
        <taxon>Glomerellaceae</taxon>
        <taxon>Colletotrichum</taxon>
        <taxon>Colletotrichum orbiculare species complex</taxon>
    </lineage>
</organism>
<dbReference type="InterPro" id="IPR020846">
    <property type="entry name" value="MFS_dom"/>
</dbReference>
<feature type="transmembrane region" description="Helical" evidence="5">
    <location>
        <begin position="494"/>
        <end position="514"/>
    </location>
</feature>